<proteinExistence type="predicted"/>
<dbReference type="PATRIC" id="fig|400092.3.peg.2870"/>
<name>A0A0E3UXT8_9BACT</name>
<feature type="chain" id="PRO_5002413718" description="Putative auto-transporter adhesin head GIN domain-containing protein" evidence="1">
    <location>
        <begin position="18"/>
        <end position="240"/>
    </location>
</feature>
<evidence type="ECO:0000259" key="2">
    <source>
        <dbReference type="Pfam" id="PF10988"/>
    </source>
</evidence>
<dbReference type="OrthoDB" id="1442792at2"/>
<dbReference type="AlphaFoldDB" id="A0A0E3UXT8"/>
<accession>A0A0E3UXT8</accession>
<evidence type="ECO:0000313" key="3">
    <source>
        <dbReference type="EMBL" id="AKD03886.1"/>
    </source>
</evidence>
<dbReference type="RefSeq" id="WP_046311333.1">
    <property type="nucleotide sequence ID" value="NZ_CBCSCY010000003.1"/>
</dbReference>
<keyword evidence="4" id="KW-1185">Reference proteome</keyword>
<dbReference type="Pfam" id="PF10988">
    <property type="entry name" value="DUF2807"/>
    <property type="match status" value="1"/>
</dbReference>
<feature type="signal peptide" evidence="1">
    <location>
        <begin position="1"/>
        <end position="17"/>
    </location>
</feature>
<keyword evidence="1" id="KW-0732">Signal</keyword>
<protein>
    <recommendedName>
        <fullName evidence="2">Putative auto-transporter adhesin head GIN domain-containing protein</fullName>
    </recommendedName>
</protein>
<gene>
    <name evidence="3" type="ORF">PKOR_13155</name>
</gene>
<dbReference type="PANTHER" id="PTHR39200:SF1">
    <property type="entry name" value="AUTO-TRANSPORTER ADHESIN HEAD GIN DOMAIN-CONTAINING PROTEIN-RELATED"/>
    <property type="match status" value="1"/>
</dbReference>
<dbReference type="Gene3D" id="2.160.20.120">
    <property type="match status" value="1"/>
</dbReference>
<dbReference type="PROSITE" id="PS51257">
    <property type="entry name" value="PROKAR_LIPOPROTEIN"/>
    <property type="match status" value="1"/>
</dbReference>
<feature type="domain" description="Putative auto-transporter adhesin head GIN" evidence="2">
    <location>
        <begin position="45"/>
        <end position="225"/>
    </location>
</feature>
<dbReference type="InterPro" id="IPR021255">
    <property type="entry name" value="DUF2807"/>
</dbReference>
<dbReference type="EMBL" id="CP009621">
    <property type="protein sequence ID" value="AKD03886.1"/>
    <property type="molecule type" value="Genomic_DNA"/>
</dbReference>
<dbReference type="KEGG" id="pko:PKOR_13155"/>
<dbReference type="Proteomes" id="UP000033109">
    <property type="component" value="Chromosome"/>
</dbReference>
<dbReference type="PANTHER" id="PTHR39200">
    <property type="entry name" value="HYPOTHETICAL EXPORTED PROTEIN"/>
    <property type="match status" value="1"/>
</dbReference>
<organism evidence="3 4">
    <name type="scientific">Pontibacter korlensis</name>
    <dbReference type="NCBI Taxonomy" id="400092"/>
    <lineage>
        <taxon>Bacteria</taxon>
        <taxon>Pseudomonadati</taxon>
        <taxon>Bacteroidota</taxon>
        <taxon>Cytophagia</taxon>
        <taxon>Cytophagales</taxon>
        <taxon>Hymenobacteraceae</taxon>
        <taxon>Pontibacter</taxon>
    </lineage>
</organism>
<sequence>MKILKLPAMLLASVALLATITSCDDDGFCLKGEGDAESRTLELEPFRGVDVSGDTKVYIRRGSGQQVEVRGQGNILDELETDVQNGVWGIEFGRCLRKHETVEVYITVPELDQAHVGGSGAVTLEDVFETRNFETSVSGSGDILLRLVSEQVNARISGSGTIRAGGIAENQDISISGSGKYRAFDVNSRAVEVSVSGSGEVEVNVDEQLDVDISGSGRVYYTGNPSVNSSISGSGKVIKK</sequence>
<evidence type="ECO:0000313" key="4">
    <source>
        <dbReference type="Proteomes" id="UP000033109"/>
    </source>
</evidence>
<dbReference type="HOGENOM" id="CLU_072746_2_2_10"/>
<reference evidence="3 4" key="1">
    <citation type="journal article" date="2015" name="Sci. Rep.">
        <title>Unraveling adaptation of Pontibacter korlensis to radiation and infertility in desert through complete genome and comparative transcriptomic analysis.</title>
        <authorList>
            <person name="Dai J."/>
            <person name="Dai W."/>
            <person name="Qiu C."/>
            <person name="Yang Z."/>
            <person name="Zhang Y."/>
            <person name="Zhou M."/>
            <person name="Zhang L."/>
            <person name="Fang C."/>
            <person name="Gao Q."/>
            <person name="Yang Q."/>
            <person name="Li X."/>
            <person name="Wang Z."/>
            <person name="Wang Z."/>
            <person name="Jia Z."/>
            <person name="Chen X."/>
        </authorList>
    </citation>
    <scope>NUCLEOTIDE SEQUENCE [LARGE SCALE GENOMIC DNA]</scope>
    <source>
        <strain evidence="3 4">X14-1T</strain>
    </source>
</reference>
<dbReference type="STRING" id="400092.PKOR_13155"/>
<evidence type="ECO:0000256" key="1">
    <source>
        <dbReference type="SAM" id="SignalP"/>
    </source>
</evidence>